<dbReference type="AlphaFoldDB" id="Q12YN6"/>
<dbReference type="GeneID" id="3998257"/>
<accession>Q12YN6</accession>
<evidence type="ECO:0000313" key="1">
    <source>
        <dbReference type="EMBL" id="ABE51440.1"/>
    </source>
</evidence>
<dbReference type="KEGG" id="mbu:Mbur_0455"/>
<gene>
    <name evidence="1" type="ordered locus">Mbur_0455</name>
</gene>
<protein>
    <recommendedName>
        <fullName evidence="3">DUF1801 domain-containing protein</fullName>
    </recommendedName>
</protein>
<organism evidence="1 2">
    <name type="scientific">Methanococcoides burtonii (strain DSM 6242 / NBRC 107633 / OCM 468 / ACE-M)</name>
    <dbReference type="NCBI Taxonomy" id="259564"/>
    <lineage>
        <taxon>Archaea</taxon>
        <taxon>Methanobacteriati</taxon>
        <taxon>Methanobacteriota</taxon>
        <taxon>Stenosarchaea group</taxon>
        <taxon>Methanomicrobia</taxon>
        <taxon>Methanosarcinales</taxon>
        <taxon>Methanosarcinaceae</taxon>
        <taxon>Methanococcoides</taxon>
    </lineage>
</organism>
<dbReference type="OrthoDB" id="380418at2157"/>
<evidence type="ECO:0000313" key="2">
    <source>
        <dbReference type="Proteomes" id="UP000001979"/>
    </source>
</evidence>
<dbReference type="HOGENOM" id="CLU_163102_0_0_2"/>
<name>Q12YN6_METBU</name>
<dbReference type="EMBL" id="CP000300">
    <property type="protein sequence ID" value="ABE51440.1"/>
    <property type="molecule type" value="Genomic_DNA"/>
</dbReference>
<dbReference type="RefSeq" id="WP_011498602.1">
    <property type="nucleotide sequence ID" value="NC_007955.1"/>
</dbReference>
<proteinExistence type="predicted"/>
<evidence type="ECO:0008006" key="3">
    <source>
        <dbReference type="Google" id="ProtNLM"/>
    </source>
</evidence>
<dbReference type="Proteomes" id="UP000001979">
    <property type="component" value="Chromosome"/>
</dbReference>
<keyword evidence="2" id="KW-1185">Reference proteome</keyword>
<reference evidence="2" key="1">
    <citation type="journal article" date="2009" name="ISME J.">
        <title>The genome sequence of the psychrophilic archaeon, Methanococcoides burtonii: the role of genome evolution in cold adaptation.</title>
        <authorList>
            <person name="Allen M.A."/>
            <person name="Lauro F.M."/>
            <person name="Williams T.J."/>
            <person name="Burg D."/>
            <person name="Siddiqui K.S."/>
            <person name="De Francisci D."/>
            <person name="Chong K.W."/>
            <person name="Pilak O."/>
            <person name="Chew H.H."/>
            <person name="De Maere M.Z."/>
            <person name="Ting L."/>
            <person name="Katrib M."/>
            <person name="Ng C."/>
            <person name="Sowers K.R."/>
            <person name="Galperin M.Y."/>
            <person name="Anderson I.J."/>
            <person name="Ivanova N."/>
            <person name="Dalin E."/>
            <person name="Martinez M."/>
            <person name="Lapidus A."/>
            <person name="Hauser L."/>
            <person name="Land M."/>
            <person name="Thomas T."/>
            <person name="Cavicchioli R."/>
        </authorList>
    </citation>
    <scope>NUCLEOTIDE SEQUENCE [LARGE SCALE GENOMIC DNA]</scope>
    <source>
        <strain evidence="2">DSM 6242 / NBRC 107633 / OCM 468 / ACE-M</strain>
    </source>
</reference>
<sequence length="124" mass="14793">MEDEKQNIFNGLRFILSSYVPPLSVKIDESRRYDIYGTKPVQIGRTKKKDMFFAFIIIQKYHVGFYFSPIYTHKDRFDDATEELLHLLKGKSCFHIKRFNAAVFEDIRQLMDKGIKIYEEEGWV</sequence>